<proteinExistence type="predicted"/>
<feature type="region of interest" description="Disordered" evidence="1">
    <location>
        <begin position="172"/>
        <end position="208"/>
    </location>
</feature>
<dbReference type="AlphaFoldDB" id="A0A3A8Q7J8"/>
<evidence type="ECO:0000259" key="2">
    <source>
        <dbReference type="Pfam" id="PF04986"/>
    </source>
</evidence>
<evidence type="ECO:0000313" key="4">
    <source>
        <dbReference type="Proteomes" id="UP000267003"/>
    </source>
</evidence>
<comment type="caution">
    <text evidence="3">The sequence shown here is derived from an EMBL/GenBank/DDBJ whole genome shotgun (WGS) entry which is preliminary data.</text>
</comment>
<keyword evidence="4" id="KW-1185">Reference proteome</keyword>
<dbReference type="EMBL" id="RAWK01000191">
    <property type="protein sequence ID" value="RKH59264.1"/>
    <property type="molecule type" value="Genomic_DNA"/>
</dbReference>
<dbReference type="GO" id="GO:0004803">
    <property type="term" value="F:transposase activity"/>
    <property type="evidence" value="ECO:0007669"/>
    <property type="project" value="InterPro"/>
</dbReference>
<dbReference type="Proteomes" id="UP000267003">
    <property type="component" value="Unassembled WGS sequence"/>
</dbReference>
<dbReference type="Pfam" id="PF04986">
    <property type="entry name" value="Y2_Tnp"/>
    <property type="match status" value="1"/>
</dbReference>
<feature type="compositionally biased region" description="Low complexity" evidence="1">
    <location>
        <begin position="172"/>
        <end position="182"/>
    </location>
</feature>
<name>A0A3A8Q7J8_9BACT</name>
<dbReference type="GO" id="GO:0003677">
    <property type="term" value="F:DNA binding"/>
    <property type="evidence" value="ECO:0007669"/>
    <property type="project" value="InterPro"/>
</dbReference>
<reference evidence="4" key="1">
    <citation type="submission" date="2018-09" db="EMBL/GenBank/DDBJ databases">
        <authorList>
            <person name="Livingstone P.G."/>
            <person name="Whitworth D.E."/>
        </authorList>
    </citation>
    <scope>NUCLEOTIDE SEQUENCE [LARGE SCALE GENOMIC DNA]</scope>
    <source>
        <strain evidence="4">AB050A</strain>
    </source>
</reference>
<evidence type="ECO:0000256" key="1">
    <source>
        <dbReference type="SAM" id="MobiDB-lite"/>
    </source>
</evidence>
<evidence type="ECO:0000313" key="3">
    <source>
        <dbReference type="EMBL" id="RKH59264.1"/>
    </source>
</evidence>
<accession>A0A3A8Q7J8</accession>
<sequence length="208" mass="22531">MCPSCNAKRAHVTAAHLVEGVRGALALERLSRAEDGRIAYRMKRPLPDGTTHLLFTGLELLRRVASLVPPPRTNLTRFHGVFAPGAQLRPFLVPQAGAEEASEAPQAAVRKERMKQRTPRVDWAELLRRTFDLDVFVCVRCGGRRRVLASVQGGGGVRAILEHLGLGPAGARLAPARGPPRVRGVEAQAAPAKRTRPLPRTSWEGGLG</sequence>
<dbReference type="GO" id="GO:0006313">
    <property type="term" value="P:DNA transposition"/>
    <property type="evidence" value="ECO:0007669"/>
    <property type="project" value="InterPro"/>
</dbReference>
<dbReference type="InterPro" id="IPR007069">
    <property type="entry name" value="Transposase_32"/>
</dbReference>
<protein>
    <recommendedName>
        <fullName evidence="2">Transposase IS801/IS1294 domain-containing protein</fullName>
    </recommendedName>
</protein>
<feature type="domain" description="Transposase IS801/IS1294" evidence="2">
    <location>
        <begin position="22"/>
        <end position="83"/>
    </location>
</feature>
<organism evidence="3 4">
    <name type="scientific">Corallococcus aberystwythensis</name>
    <dbReference type="NCBI Taxonomy" id="2316722"/>
    <lineage>
        <taxon>Bacteria</taxon>
        <taxon>Pseudomonadati</taxon>
        <taxon>Myxococcota</taxon>
        <taxon>Myxococcia</taxon>
        <taxon>Myxococcales</taxon>
        <taxon>Cystobacterineae</taxon>
        <taxon>Myxococcaceae</taxon>
        <taxon>Corallococcus</taxon>
    </lineage>
</organism>
<gene>
    <name evidence="3" type="ORF">D7W81_27575</name>
</gene>